<dbReference type="NCBIfam" id="TIGR04057">
    <property type="entry name" value="SusC_RagA_signa"/>
    <property type="match status" value="1"/>
</dbReference>
<evidence type="ECO:0000313" key="9">
    <source>
        <dbReference type="EMBL" id="OQP45987.1"/>
    </source>
</evidence>
<evidence type="ECO:0000256" key="6">
    <source>
        <dbReference type="ARBA" id="ARBA00023237"/>
    </source>
</evidence>
<feature type="domain" description="Secretin/TonB short N-terminal" evidence="8">
    <location>
        <begin position="93"/>
        <end position="144"/>
    </location>
</feature>
<dbReference type="RefSeq" id="WP_049815602.1">
    <property type="nucleotide sequence ID" value="NZ_LWBO01000018.1"/>
</dbReference>
<evidence type="ECO:0000256" key="7">
    <source>
        <dbReference type="PROSITE-ProRule" id="PRU01360"/>
    </source>
</evidence>
<reference evidence="9 10" key="1">
    <citation type="submission" date="2016-04" db="EMBL/GenBank/DDBJ databases">
        <authorList>
            <person name="Chen L."/>
            <person name="Zhuang W."/>
            <person name="Wang G."/>
        </authorList>
    </citation>
    <scope>NUCLEOTIDE SEQUENCE [LARGE SCALE GENOMIC DNA]</scope>
    <source>
        <strain evidence="10">GR20</strain>
    </source>
</reference>
<dbReference type="Proteomes" id="UP000192277">
    <property type="component" value="Unassembled WGS sequence"/>
</dbReference>
<dbReference type="InterPro" id="IPR036942">
    <property type="entry name" value="Beta-barrel_TonB_sf"/>
</dbReference>
<evidence type="ECO:0000313" key="10">
    <source>
        <dbReference type="Proteomes" id="UP000192277"/>
    </source>
</evidence>
<keyword evidence="3 7" id="KW-1134">Transmembrane beta strand</keyword>
<dbReference type="InterPro" id="IPR011662">
    <property type="entry name" value="Secretin/TonB_short_N"/>
</dbReference>
<keyword evidence="10" id="KW-1185">Reference proteome</keyword>
<keyword evidence="2 7" id="KW-0813">Transport</keyword>
<organism evidence="9 10">
    <name type="scientific">Niastella koreensis</name>
    <dbReference type="NCBI Taxonomy" id="354356"/>
    <lineage>
        <taxon>Bacteria</taxon>
        <taxon>Pseudomonadati</taxon>
        <taxon>Bacteroidota</taxon>
        <taxon>Chitinophagia</taxon>
        <taxon>Chitinophagales</taxon>
        <taxon>Chitinophagaceae</taxon>
        <taxon>Niastella</taxon>
    </lineage>
</organism>
<comment type="subcellular location">
    <subcellularLocation>
        <location evidence="1 7">Cell outer membrane</location>
        <topology evidence="1 7">Multi-pass membrane protein</topology>
    </subcellularLocation>
</comment>
<evidence type="ECO:0000256" key="3">
    <source>
        <dbReference type="ARBA" id="ARBA00022452"/>
    </source>
</evidence>
<evidence type="ECO:0000256" key="4">
    <source>
        <dbReference type="ARBA" id="ARBA00022692"/>
    </source>
</evidence>
<name>A0ABX3NTP4_9BACT</name>
<evidence type="ECO:0000256" key="2">
    <source>
        <dbReference type="ARBA" id="ARBA00022448"/>
    </source>
</evidence>
<dbReference type="Gene3D" id="2.170.130.10">
    <property type="entry name" value="TonB-dependent receptor, plug domain"/>
    <property type="match status" value="1"/>
</dbReference>
<dbReference type="Gene3D" id="2.60.40.1120">
    <property type="entry name" value="Carboxypeptidase-like, regulatory domain"/>
    <property type="match status" value="1"/>
</dbReference>
<dbReference type="InterPro" id="IPR039426">
    <property type="entry name" value="TonB-dep_rcpt-like"/>
</dbReference>
<dbReference type="SUPFAM" id="SSF49464">
    <property type="entry name" value="Carboxypeptidase regulatory domain-like"/>
    <property type="match status" value="1"/>
</dbReference>
<dbReference type="InterPro" id="IPR012910">
    <property type="entry name" value="Plug_dom"/>
</dbReference>
<dbReference type="NCBIfam" id="TIGR04056">
    <property type="entry name" value="OMP_RagA_SusC"/>
    <property type="match status" value="1"/>
</dbReference>
<accession>A0ABX3NTP4</accession>
<keyword evidence="6 7" id="KW-0998">Cell outer membrane</keyword>
<dbReference type="SMART" id="SM00965">
    <property type="entry name" value="STN"/>
    <property type="match status" value="1"/>
</dbReference>
<dbReference type="InterPro" id="IPR023997">
    <property type="entry name" value="TonB-dep_OMP_SusC/RagA_CS"/>
</dbReference>
<dbReference type="PROSITE" id="PS52016">
    <property type="entry name" value="TONB_DEPENDENT_REC_3"/>
    <property type="match status" value="1"/>
</dbReference>
<keyword evidence="4 7" id="KW-0812">Transmembrane</keyword>
<dbReference type="InterPro" id="IPR008969">
    <property type="entry name" value="CarboxyPept-like_regulatory"/>
</dbReference>
<dbReference type="Pfam" id="PF07715">
    <property type="entry name" value="Plug"/>
    <property type="match status" value="1"/>
</dbReference>
<sequence>MKVNFSMRETFFINQQQTKGMKLTANPALGLFHVWVGSSGAKLVRVMKLTTIIILAVCLQSSANGLAQNTVTFSGKDVNLESVFTAIKKQTSYRFFFNTSIIQNASKITIEVKNAPIDQVLNLALKDQSLTFAIKGRTIFVMKKPEEDKSSQVAPPQGDPVTVKGTVTDEQGNPLAGANVKVKGTDKGVTTDEQGRFTLSNVDGNGMLEISFVGRETLLLAVKGKTIFSIALGQKIAQLDETVVIAYGTTTRRFSTGNVTSVKAIDIEKQPVNNPLLALQGRVPGMTIIQNTGVPGGSLSIQIRGQNSINFASEPMYIIDGVQFSTQLLSNVGGGITGKIGSNGGNPLNYLNPADIESIDILKDADATAIYGSRAANGVVLITTKKGKSGKMSIDVRVYEGMGKVSKKLDLLNNDQYLEMRHEAFMNDNATPSLIDRDLKGDWDTTRYTDWQKELIGRNAQYSDAQLSLSGGNNETKYLIAGSFHKETTVFPGDFNTKKSALHFNFSSTSVDQRFNIMLSGVYVNDNAKLPRADMTQNIFGSPVAPPFYNEDGSLNWQFTSAGVLTFSNPVAQLLNKYKNTTNNLIGNLACNYNLFPGLDLKASMGYTNLSANEINMSPIAAKPPNFPASLKVGNANFVNNNIRSWIIEPQATYQVAIKKGQLNALIGSTFQQNISNNLIIAGNGYTSDLTLENIQSAPIVTVTTSTFAKYKYNAIFGRLNYNWQQRYLGNFTLRRDGSSRFGPENQFHNFYSVGGAWIFSNELFIKNKVKFLSYGKLRVNFGTTGNDQIGDYKFLDLYSNTAYPYQGGLGLYPANLFNPLLAWEETKKLEGGIDVGFFQDRIYATASIYRHRSGNQLLSSALPAMTGFPSIITNIPALVENIGYEFALSTRNILSKKFTWRTNFNLTIAKNKLKNYPDFIGSIYENRLVIGKPVTVIKVFNFQRVNPTTGIYEFGDGNGGLTTRPDTATRTTAYGLINTVPKFYGGFQNTFQYRDFELDILFQFVKQIGQQFLVNPNLTPPGRFSVLNNQPVSVLDRWKKTGDATIIQKYSQKSTSDVAVGYTNMLNSDLAYGDASFIRLKNVSLSYQLPQSFRNKLHLKNFRIYFQGQNLLTITNYKGLDPETQSVTSLPPLRVLTFGVNITL</sequence>
<evidence type="ECO:0000256" key="5">
    <source>
        <dbReference type="ARBA" id="ARBA00023136"/>
    </source>
</evidence>
<evidence type="ECO:0000259" key="8">
    <source>
        <dbReference type="SMART" id="SM00965"/>
    </source>
</evidence>
<dbReference type="Gene3D" id="2.40.170.20">
    <property type="entry name" value="TonB-dependent receptor, beta-barrel domain"/>
    <property type="match status" value="1"/>
</dbReference>
<comment type="similarity">
    <text evidence="7">Belongs to the TonB-dependent receptor family.</text>
</comment>
<protein>
    <recommendedName>
        <fullName evidence="8">Secretin/TonB short N-terminal domain-containing protein</fullName>
    </recommendedName>
</protein>
<dbReference type="Pfam" id="PF13715">
    <property type="entry name" value="CarbopepD_reg_2"/>
    <property type="match status" value="1"/>
</dbReference>
<comment type="caution">
    <text evidence="9">The sequence shown here is derived from an EMBL/GenBank/DDBJ whole genome shotgun (WGS) entry which is preliminary data.</text>
</comment>
<dbReference type="Pfam" id="PF07660">
    <property type="entry name" value="STN"/>
    <property type="match status" value="1"/>
</dbReference>
<dbReference type="SUPFAM" id="SSF56935">
    <property type="entry name" value="Porins"/>
    <property type="match status" value="1"/>
</dbReference>
<dbReference type="InterPro" id="IPR037066">
    <property type="entry name" value="Plug_dom_sf"/>
</dbReference>
<evidence type="ECO:0000256" key="1">
    <source>
        <dbReference type="ARBA" id="ARBA00004571"/>
    </source>
</evidence>
<keyword evidence="5 7" id="KW-0472">Membrane</keyword>
<proteinExistence type="inferred from homology"/>
<dbReference type="EMBL" id="LWBO01000018">
    <property type="protein sequence ID" value="OQP45987.1"/>
    <property type="molecule type" value="Genomic_DNA"/>
</dbReference>
<gene>
    <name evidence="9" type="ORF">A4D02_32875</name>
</gene>
<dbReference type="InterPro" id="IPR023996">
    <property type="entry name" value="TonB-dep_OMP_SusC/RagA"/>
</dbReference>